<evidence type="ECO:0000256" key="6">
    <source>
        <dbReference type="ARBA" id="ARBA00023136"/>
    </source>
</evidence>
<proteinExistence type="inferred from homology"/>
<comment type="caution">
    <text evidence="10">The sequence shown here is derived from an EMBL/GenBank/DDBJ whole genome shotgun (WGS) entry which is preliminary data.</text>
</comment>
<reference evidence="10 11" key="1">
    <citation type="submission" date="2024-01" db="EMBL/GenBank/DDBJ databases">
        <title>The genomes of 5 underutilized Papilionoideae crops provide insights into root nodulation and disease resistanc.</title>
        <authorList>
            <person name="Jiang F."/>
        </authorList>
    </citation>
    <scope>NUCLEOTIDE SEQUENCE [LARGE SCALE GENOMIC DNA]</scope>
    <source>
        <strain evidence="10">LVBAO_FW01</strain>
        <tissue evidence="10">Leaves</tissue>
    </source>
</reference>
<keyword evidence="4" id="KW-0735">Signal-anchor</keyword>
<evidence type="ECO:0000313" key="10">
    <source>
        <dbReference type="EMBL" id="KAK7306546.1"/>
    </source>
</evidence>
<feature type="signal peptide" evidence="7">
    <location>
        <begin position="1"/>
        <end position="24"/>
    </location>
</feature>
<comment type="similarity">
    <text evidence="2">Belongs to the PC-esterase family. TBL subfamily.</text>
</comment>
<dbReference type="InterPro" id="IPR029962">
    <property type="entry name" value="TBL"/>
</dbReference>
<sequence>MFLLPFTLLVVVILLPLTINLNESYSKIYAGTLETTESKRCNIFSGNWVPYSKSPYYNNETCPFITDKQNCFMHGRPDREFLRWRWKPEECELPLFDANSILETCSRKIHGFCWRLNWEKSNGVIVVPPKQCRYTLKDDKYFKWWFYADYNFTVAILWSPFLVKSTETYLNDTSFYNAENLYLDEADKGWANHIENFDYVIFSGGQWFFRPLTFYENGEVVGCQKCNNLTDPLNLYGYRNAFRTALKTVINLERFKGLVFLVTHSPNHFENGEWNKGGGCNRTLPVTKEEINFIHPYGLETFYQTQVEEFTAAKKEATEKGLRFGLMDITDVMLMRPDGHPHKYGHNLDRNISVNDCVHWCMPGPVDTWNDPSNFSNMLAIETQFDSHFELLGMVWIPNSISIALQQSIQVA</sequence>
<evidence type="ECO:0000256" key="7">
    <source>
        <dbReference type="SAM" id="SignalP"/>
    </source>
</evidence>
<dbReference type="InterPro" id="IPR025846">
    <property type="entry name" value="TBL_N"/>
</dbReference>
<dbReference type="Pfam" id="PF14416">
    <property type="entry name" value="PMR5N"/>
    <property type="match status" value="1"/>
</dbReference>
<feature type="chain" id="PRO_5042818426" description="Trichome birefringence-like N-terminal domain-containing protein" evidence="7">
    <location>
        <begin position="25"/>
        <end position="412"/>
    </location>
</feature>
<evidence type="ECO:0000313" key="11">
    <source>
        <dbReference type="Proteomes" id="UP001367508"/>
    </source>
</evidence>
<feature type="domain" description="Trichome birefringence-like C-terminal" evidence="8">
    <location>
        <begin position="127"/>
        <end position="371"/>
    </location>
</feature>
<evidence type="ECO:0000256" key="3">
    <source>
        <dbReference type="ARBA" id="ARBA00022692"/>
    </source>
</evidence>
<keyword evidence="6" id="KW-0472">Membrane</keyword>
<dbReference type="GO" id="GO:0016413">
    <property type="term" value="F:O-acetyltransferase activity"/>
    <property type="evidence" value="ECO:0007669"/>
    <property type="project" value="InterPro"/>
</dbReference>
<evidence type="ECO:0000256" key="2">
    <source>
        <dbReference type="ARBA" id="ARBA00007727"/>
    </source>
</evidence>
<evidence type="ECO:0000259" key="9">
    <source>
        <dbReference type="Pfam" id="PF14416"/>
    </source>
</evidence>
<gene>
    <name evidence="10" type="ORF">VNO77_44493</name>
</gene>
<organism evidence="10 11">
    <name type="scientific">Canavalia gladiata</name>
    <name type="common">Sword bean</name>
    <name type="synonym">Dolichos gladiatus</name>
    <dbReference type="NCBI Taxonomy" id="3824"/>
    <lineage>
        <taxon>Eukaryota</taxon>
        <taxon>Viridiplantae</taxon>
        <taxon>Streptophyta</taxon>
        <taxon>Embryophyta</taxon>
        <taxon>Tracheophyta</taxon>
        <taxon>Spermatophyta</taxon>
        <taxon>Magnoliopsida</taxon>
        <taxon>eudicotyledons</taxon>
        <taxon>Gunneridae</taxon>
        <taxon>Pentapetalae</taxon>
        <taxon>rosids</taxon>
        <taxon>fabids</taxon>
        <taxon>Fabales</taxon>
        <taxon>Fabaceae</taxon>
        <taxon>Papilionoideae</taxon>
        <taxon>50 kb inversion clade</taxon>
        <taxon>NPAAA clade</taxon>
        <taxon>indigoferoid/millettioid clade</taxon>
        <taxon>Phaseoleae</taxon>
        <taxon>Canavalia</taxon>
    </lineage>
</organism>
<keyword evidence="5" id="KW-1133">Transmembrane helix</keyword>
<evidence type="ECO:0000256" key="1">
    <source>
        <dbReference type="ARBA" id="ARBA00004167"/>
    </source>
</evidence>
<dbReference type="PANTHER" id="PTHR32285">
    <property type="entry name" value="PROTEIN TRICHOME BIREFRINGENCE-LIKE 9-RELATED"/>
    <property type="match status" value="1"/>
</dbReference>
<dbReference type="PANTHER" id="PTHR32285:SF250">
    <property type="entry name" value="PMR5_CAS1P GDSL_SGNH-LIKE ACYL-ESTERASE FAMILY PROTEIN"/>
    <property type="match status" value="1"/>
</dbReference>
<evidence type="ECO:0000256" key="5">
    <source>
        <dbReference type="ARBA" id="ARBA00022989"/>
    </source>
</evidence>
<keyword evidence="3" id="KW-0812">Transmembrane</keyword>
<feature type="domain" description="Trichome birefringence-like N-terminal" evidence="9">
    <location>
        <begin position="40"/>
        <end position="92"/>
    </location>
</feature>
<keyword evidence="11" id="KW-1185">Reference proteome</keyword>
<evidence type="ECO:0000259" key="8">
    <source>
        <dbReference type="Pfam" id="PF13839"/>
    </source>
</evidence>
<dbReference type="GO" id="GO:0005794">
    <property type="term" value="C:Golgi apparatus"/>
    <property type="evidence" value="ECO:0007669"/>
    <property type="project" value="TreeGrafter"/>
</dbReference>
<dbReference type="EMBL" id="JAYMYQ010000011">
    <property type="protein sequence ID" value="KAK7306546.1"/>
    <property type="molecule type" value="Genomic_DNA"/>
</dbReference>
<dbReference type="AlphaFoldDB" id="A0AAN9PQE1"/>
<dbReference type="Proteomes" id="UP001367508">
    <property type="component" value="Unassembled WGS sequence"/>
</dbReference>
<dbReference type="GO" id="GO:0016020">
    <property type="term" value="C:membrane"/>
    <property type="evidence" value="ECO:0007669"/>
    <property type="project" value="UniProtKB-SubCell"/>
</dbReference>
<dbReference type="InterPro" id="IPR026057">
    <property type="entry name" value="TBL_C"/>
</dbReference>
<keyword evidence="7" id="KW-0732">Signal</keyword>
<dbReference type="Pfam" id="PF13839">
    <property type="entry name" value="PC-Esterase"/>
    <property type="match status" value="1"/>
</dbReference>
<evidence type="ECO:0000256" key="4">
    <source>
        <dbReference type="ARBA" id="ARBA00022968"/>
    </source>
</evidence>
<comment type="subcellular location">
    <subcellularLocation>
        <location evidence="1">Membrane</location>
        <topology evidence="1">Single-pass membrane protein</topology>
    </subcellularLocation>
</comment>
<evidence type="ECO:0008006" key="12">
    <source>
        <dbReference type="Google" id="ProtNLM"/>
    </source>
</evidence>
<name>A0AAN9PQE1_CANGL</name>
<protein>
    <recommendedName>
        <fullName evidence="12">Trichome birefringence-like N-terminal domain-containing protein</fullName>
    </recommendedName>
</protein>
<accession>A0AAN9PQE1</accession>